<proteinExistence type="inferred from homology"/>
<dbReference type="GO" id="GO:0008999">
    <property type="term" value="F:protein-N-terminal-alanine acetyltransferase activity"/>
    <property type="evidence" value="ECO:0007669"/>
    <property type="project" value="UniProtKB-UniRule"/>
</dbReference>
<accession>R8AYG4</accession>
<keyword evidence="3 5" id="KW-0808">Transferase</keyword>
<name>R8AYG4_9GAMM</name>
<feature type="domain" description="N-acetyltransferase" evidence="7">
    <location>
        <begin position="14"/>
        <end position="159"/>
    </location>
</feature>
<organism evidence="8 9">
    <name type="scientific">Marinobacter lipolyticus SM19</name>
    <dbReference type="NCBI Taxonomy" id="1318628"/>
    <lineage>
        <taxon>Bacteria</taxon>
        <taxon>Pseudomonadati</taxon>
        <taxon>Pseudomonadota</taxon>
        <taxon>Gammaproteobacteria</taxon>
        <taxon>Pseudomonadales</taxon>
        <taxon>Marinobacteraceae</taxon>
        <taxon>Marinobacter</taxon>
    </lineage>
</organism>
<dbReference type="EMBL" id="ASAD01000016">
    <property type="protein sequence ID" value="EON91369.1"/>
    <property type="molecule type" value="Genomic_DNA"/>
</dbReference>
<sequence>MNRLQYDQVRQNDRVIRPMVSGDLPAVMDIEFQGYSHPWNETVFRDCFRENYRLWAYDCGGVLGGYAIVAYLYDEAHLLNLCVAPAVRREGAGRQLLRHLLAHAAHEGMEQGILEVRASNQAAIDLYQSEGFRVIGQRPGYYPAPEGREDAIVMTFDLSSA</sequence>
<feature type="active site" description="Proton acceptor" evidence="5">
    <location>
        <position position="115"/>
    </location>
</feature>
<evidence type="ECO:0000313" key="9">
    <source>
        <dbReference type="Proteomes" id="UP000016540"/>
    </source>
</evidence>
<dbReference type="HOGENOM" id="CLU_013985_23_2_6"/>
<dbReference type="InterPro" id="IPR006464">
    <property type="entry name" value="AcTrfase_RimI/Ard1"/>
</dbReference>
<evidence type="ECO:0000256" key="6">
    <source>
        <dbReference type="SAM" id="Phobius"/>
    </source>
</evidence>
<comment type="function">
    <text evidence="5">Acetylates the N-terminal alanine of ribosomal protein bS18.</text>
</comment>
<dbReference type="CDD" id="cd04301">
    <property type="entry name" value="NAT_SF"/>
    <property type="match status" value="1"/>
</dbReference>
<evidence type="ECO:0000256" key="2">
    <source>
        <dbReference type="ARBA" id="ARBA00022490"/>
    </source>
</evidence>
<feature type="binding site" evidence="5">
    <location>
        <position position="120"/>
    </location>
    <ligand>
        <name>acetyl-CoA</name>
        <dbReference type="ChEBI" id="CHEBI:57288"/>
    </ligand>
</feature>
<dbReference type="PANTHER" id="PTHR43420">
    <property type="entry name" value="ACETYLTRANSFERASE"/>
    <property type="match status" value="1"/>
</dbReference>
<dbReference type="EC" id="2.3.1.266" evidence="5"/>
<evidence type="ECO:0000256" key="5">
    <source>
        <dbReference type="HAMAP-Rule" id="MF_02210"/>
    </source>
</evidence>
<evidence type="ECO:0000256" key="1">
    <source>
        <dbReference type="ARBA" id="ARBA00005395"/>
    </source>
</evidence>
<dbReference type="InterPro" id="IPR000182">
    <property type="entry name" value="GNAT_dom"/>
</dbReference>
<comment type="subcellular location">
    <subcellularLocation>
        <location evidence="5">Cytoplasm</location>
    </subcellularLocation>
</comment>
<dbReference type="PANTHER" id="PTHR43420:SF51">
    <property type="entry name" value="PEPTIDYL-LYSINE N-ACETYLTRANSFERASE YIAC"/>
    <property type="match status" value="1"/>
</dbReference>
<dbReference type="InterPro" id="IPR016181">
    <property type="entry name" value="Acyl_CoA_acyltransferase"/>
</dbReference>
<feature type="active site" description="Proton donor" evidence="5">
    <location>
        <position position="127"/>
    </location>
</feature>
<dbReference type="GO" id="GO:0005737">
    <property type="term" value="C:cytoplasm"/>
    <property type="evidence" value="ECO:0007669"/>
    <property type="project" value="UniProtKB-SubCell"/>
</dbReference>
<keyword evidence="9" id="KW-1185">Reference proteome</keyword>
<dbReference type="Pfam" id="PF00583">
    <property type="entry name" value="Acetyltransf_1"/>
    <property type="match status" value="1"/>
</dbReference>
<dbReference type="HAMAP" id="MF_02210">
    <property type="entry name" value="RimI"/>
    <property type="match status" value="1"/>
</dbReference>
<keyword evidence="4 5" id="KW-0012">Acyltransferase</keyword>
<dbReference type="NCBIfam" id="TIGR01575">
    <property type="entry name" value="rimI"/>
    <property type="match status" value="1"/>
</dbReference>
<dbReference type="eggNOG" id="COG0456">
    <property type="taxonomic scope" value="Bacteria"/>
</dbReference>
<evidence type="ECO:0000259" key="7">
    <source>
        <dbReference type="PROSITE" id="PS51186"/>
    </source>
</evidence>
<gene>
    <name evidence="5" type="primary">rimI</name>
    <name evidence="8" type="ORF">MARLIPOL_14365</name>
</gene>
<comment type="catalytic activity">
    <reaction evidence="5">
        <text>N-terminal L-alanyl-[ribosomal protein bS18] + acetyl-CoA = N-terminal N(alpha)-acetyl-L-alanyl-[ribosomal protein bS18] + CoA + H(+)</text>
        <dbReference type="Rhea" id="RHEA:43756"/>
        <dbReference type="Rhea" id="RHEA-COMP:10676"/>
        <dbReference type="Rhea" id="RHEA-COMP:10677"/>
        <dbReference type="ChEBI" id="CHEBI:15378"/>
        <dbReference type="ChEBI" id="CHEBI:57287"/>
        <dbReference type="ChEBI" id="CHEBI:57288"/>
        <dbReference type="ChEBI" id="CHEBI:64718"/>
        <dbReference type="ChEBI" id="CHEBI:83683"/>
        <dbReference type="EC" id="2.3.1.266"/>
    </reaction>
</comment>
<comment type="similarity">
    <text evidence="1 5">Belongs to the acetyltransferase family. RimI subfamily.</text>
</comment>
<dbReference type="InterPro" id="IPR043690">
    <property type="entry name" value="RimI"/>
</dbReference>
<keyword evidence="2 5" id="KW-0963">Cytoplasm</keyword>
<evidence type="ECO:0000313" key="8">
    <source>
        <dbReference type="EMBL" id="EON91369.1"/>
    </source>
</evidence>
<dbReference type="PROSITE" id="PS51186">
    <property type="entry name" value="GNAT"/>
    <property type="match status" value="1"/>
</dbReference>
<evidence type="ECO:0000256" key="4">
    <source>
        <dbReference type="ARBA" id="ARBA00023315"/>
    </source>
</evidence>
<dbReference type="InterPro" id="IPR050680">
    <property type="entry name" value="YpeA/RimI_acetyltransf"/>
</dbReference>
<protein>
    <recommendedName>
        <fullName evidence="5">[Ribosomal protein bS18]-alanine N-acetyltransferase</fullName>
        <ecNumber evidence="5">2.3.1.266</ecNumber>
    </recommendedName>
</protein>
<comment type="caution">
    <text evidence="5">Lacks conserved residue(s) required for the propagation of feature annotation.</text>
</comment>
<dbReference type="AlphaFoldDB" id="R8AYG4"/>
<dbReference type="PATRIC" id="fig|1318628.3.peg.2871"/>
<keyword evidence="6" id="KW-1133">Transmembrane helix</keyword>
<evidence type="ECO:0000256" key="3">
    <source>
        <dbReference type="ARBA" id="ARBA00022679"/>
    </source>
</evidence>
<feature type="transmembrane region" description="Helical" evidence="6">
    <location>
        <begin position="54"/>
        <end position="73"/>
    </location>
</feature>
<dbReference type="Gene3D" id="3.40.630.30">
    <property type="match status" value="1"/>
</dbReference>
<dbReference type="SUPFAM" id="SSF55729">
    <property type="entry name" value="Acyl-CoA N-acyltransferases (Nat)"/>
    <property type="match status" value="1"/>
</dbReference>
<dbReference type="Proteomes" id="UP000016540">
    <property type="component" value="Unassembled WGS sequence"/>
</dbReference>
<comment type="caution">
    <text evidence="8">The sequence shown here is derived from an EMBL/GenBank/DDBJ whole genome shotgun (WGS) entry which is preliminary data.</text>
</comment>
<dbReference type="RefSeq" id="WP_012139007.1">
    <property type="nucleotide sequence ID" value="NZ_KE007326.1"/>
</dbReference>
<keyword evidence="6" id="KW-0812">Transmembrane</keyword>
<reference evidence="8 9" key="1">
    <citation type="journal article" date="2013" name="Genome Announc.">
        <title>Draft Genome Sequence of the Moderately Halophilic Bacterium Marinobacter lipolyticus Strain SM19.</title>
        <authorList>
            <person name="Papke R.T."/>
            <person name="de la Haba R.R."/>
            <person name="Infante-Dominguez C."/>
            <person name="Perez D."/>
            <person name="Sanchez-Porro C."/>
            <person name="Lapierre P."/>
            <person name="Ventosa A."/>
        </authorList>
    </citation>
    <scope>NUCLEOTIDE SEQUENCE [LARGE SCALE GENOMIC DNA]</scope>
    <source>
        <strain evidence="8 9">SM19</strain>
    </source>
</reference>
<keyword evidence="6" id="KW-0472">Membrane</keyword>
<dbReference type="STRING" id="1318628.MARLIPOL_14365"/>